<reference evidence="9" key="1">
    <citation type="journal article" date="2021" name="Nat. Commun.">
        <title>Genetic determinants of endophytism in the Arabidopsis root mycobiome.</title>
        <authorList>
            <person name="Mesny F."/>
            <person name="Miyauchi S."/>
            <person name="Thiergart T."/>
            <person name="Pickel B."/>
            <person name="Atanasova L."/>
            <person name="Karlsson M."/>
            <person name="Huettel B."/>
            <person name="Barry K.W."/>
            <person name="Haridas S."/>
            <person name="Chen C."/>
            <person name="Bauer D."/>
            <person name="Andreopoulos W."/>
            <person name="Pangilinan J."/>
            <person name="LaButti K."/>
            <person name="Riley R."/>
            <person name="Lipzen A."/>
            <person name="Clum A."/>
            <person name="Drula E."/>
            <person name="Henrissat B."/>
            <person name="Kohler A."/>
            <person name="Grigoriev I.V."/>
            <person name="Martin F.M."/>
            <person name="Hacquard S."/>
        </authorList>
    </citation>
    <scope>NUCLEOTIDE SEQUENCE</scope>
    <source>
        <strain evidence="9">MPI-CAGE-AT-0016</strain>
    </source>
</reference>
<dbReference type="SMART" id="SM00355">
    <property type="entry name" value="ZnF_C2H2"/>
    <property type="match status" value="2"/>
</dbReference>
<keyword evidence="10" id="KW-1185">Reference proteome</keyword>
<dbReference type="SUPFAM" id="SSF46689">
    <property type="entry name" value="Homeodomain-like"/>
    <property type="match status" value="1"/>
</dbReference>
<dbReference type="PROSITE" id="PS50157">
    <property type="entry name" value="ZINC_FINGER_C2H2_2"/>
    <property type="match status" value="1"/>
</dbReference>
<dbReference type="PANTHER" id="PTHR11850">
    <property type="entry name" value="HOMEOBOX PROTEIN TRANSCRIPTION FACTORS"/>
    <property type="match status" value="1"/>
</dbReference>
<feature type="compositionally biased region" description="Polar residues" evidence="6">
    <location>
        <begin position="67"/>
        <end position="81"/>
    </location>
</feature>
<feature type="region of interest" description="Disordered" evidence="6">
    <location>
        <begin position="164"/>
        <end position="214"/>
    </location>
</feature>
<feature type="compositionally biased region" description="Low complexity" evidence="6">
    <location>
        <begin position="239"/>
        <end position="268"/>
    </location>
</feature>
<protein>
    <submittedName>
        <fullName evidence="9">Uncharacterized protein</fullName>
    </submittedName>
</protein>
<comment type="subcellular location">
    <subcellularLocation>
        <location evidence="5">Nucleus</location>
    </subcellularLocation>
</comment>
<evidence type="ECO:0000313" key="10">
    <source>
        <dbReference type="Proteomes" id="UP000813385"/>
    </source>
</evidence>
<feature type="region of interest" description="Disordered" evidence="6">
    <location>
        <begin position="228"/>
        <end position="290"/>
    </location>
</feature>
<dbReference type="InterPro" id="IPR008422">
    <property type="entry name" value="KN_HD"/>
</dbReference>
<dbReference type="GO" id="GO:0008270">
    <property type="term" value="F:zinc ion binding"/>
    <property type="evidence" value="ECO:0007669"/>
    <property type="project" value="UniProtKB-KW"/>
</dbReference>
<feature type="compositionally biased region" description="Basic residues" evidence="6">
    <location>
        <begin position="279"/>
        <end position="290"/>
    </location>
</feature>
<dbReference type="Proteomes" id="UP000813385">
    <property type="component" value="Unassembled WGS sequence"/>
</dbReference>
<keyword evidence="4" id="KW-0863">Zinc-finger</keyword>
<dbReference type="InterPro" id="IPR050224">
    <property type="entry name" value="TALE_homeobox"/>
</dbReference>
<evidence type="ECO:0000256" key="6">
    <source>
        <dbReference type="SAM" id="MobiDB-lite"/>
    </source>
</evidence>
<feature type="domain" description="Homeobox" evidence="7">
    <location>
        <begin position="96"/>
        <end position="159"/>
    </location>
</feature>
<dbReference type="GO" id="GO:0006355">
    <property type="term" value="P:regulation of DNA-templated transcription"/>
    <property type="evidence" value="ECO:0007669"/>
    <property type="project" value="InterPro"/>
</dbReference>
<gene>
    <name evidence="9" type="ORF">B0T11DRAFT_312976</name>
</gene>
<comment type="caution">
    <text evidence="9">The sequence shown here is derived from an EMBL/GenBank/DDBJ whole genome shotgun (WGS) entry which is preliminary data.</text>
</comment>
<evidence type="ECO:0000259" key="7">
    <source>
        <dbReference type="PROSITE" id="PS50071"/>
    </source>
</evidence>
<name>A0A8K0TB69_9PEZI</name>
<dbReference type="Pfam" id="PF05920">
    <property type="entry name" value="Homeobox_KN"/>
    <property type="match status" value="1"/>
</dbReference>
<evidence type="ECO:0000256" key="4">
    <source>
        <dbReference type="PROSITE-ProRule" id="PRU00042"/>
    </source>
</evidence>
<dbReference type="InterPro" id="IPR013087">
    <property type="entry name" value="Znf_C2H2_type"/>
</dbReference>
<dbReference type="Gene3D" id="1.10.10.60">
    <property type="entry name" value="Homeodomain-like"/>
    <property type="match status" value="1"/>
</dbReference>
<keyword evidence="3 5" id="KW-0539">Nucleus</keyword>
<evidence type="ECO:0000256" key="3">
    <source>
        <dbReference type="ARBA" id="ARBA00023242"/>
    </source>
</evidence>
<feature type="DNA-binding region" description="Homeobox" evidence="5">
    <location>
        <begin position="98"/>
        <end position="160"/>
    </location>
</feature>
<dbReference type="InterPro" id="IPR001356">
    <property type="entry name" value="HD"/>
</dbReference>
<evidence type="ECO:0000313" key="9">
    <source>
        <dbReference type="EMBL" id="KAH7350167.1"/>
    </source>
</evidence>
<dbReference type="GO" id="GO:0003677">
    <property type="term" value="F:DNA binding"/>
    <property type="evidence" value="ECO:0007669"/>
    <property type="project" value="UniProtKB-UniRule"/>
</dbReference>
<dbReference type="SMART" id="SM00389">
    <property type="entry name" value="HOX"/>
    <property type="match status" value="1"/>
</dbReference>
<feature type="domain" description="C2H2-type" evidence="8">
    <location>
        <begin position="304"/>
        <end position="332"/>
    </location>
</feature>
<dbReference type="PROSITE" id="PS00028">
    <property type="entry name" value="ZINC_FINGER_C2H2_1"/>
    <property type="match status" value="1"/>
</dbReference>
<dbReference type="GO" id="GO:0005634">
    <property type="term" value="C:nucleus"/>
    <property type="evidence" value="ECO:0007669"/>
    <property type="project" value="UniProtKB-SubCell"/>
</dbReference>
<feature type="compositionally biased region" description="Polar residues" evidence="6">
    <location>
        <begin position="95"/>
        <end position="107"/>
    </location>
</feature>
<accession>A0A8K0TB69</accession>
<evidence type="ECO:0000259" key="8">
    <source>
        <dbReference type="PROSITE" id="PS50157"/>
    </source>
</evidence>
<dbReference type="PROSITE" id="PS50071">
    <property type="entry name" value="HOMEOBOX_2"/>
    <property type="match status" value="1"/>
</dbReference>
<evidence type="ECO:0000256" key="5">
    <source>
        <dbReference type="PROSITE-ProRule" id="PRU00108"/>
    </source>
</evidence>
<proteinExistence type="predicted"/>
<organism evidence="9 10">
    <name type="scientific">Plectosphaerella cucumerina</name>
    <dbReference type="NCBI Taxonomy" id="40658"/>
    <lineage>
        <taxon>Eukaryota</taxon>
        <taxon>Fungi</taxon>
        <taxon>Dikarya</taxon>
        <taxon>Ascomycota</taxon>
        <taxon>Pezizomycotina</taxon>
        <taxon>Sordariomycetes</taxon>
        <taxon>Hypocreomycetidae</taxon>
        <taxon>Glomerellales</taxon>
        <taxon>Plectosphaerellaceae</taxon>
        <taxon>Plectosphaerella</taxon>
    </lineage>
</organism>
<feature type="region of interest" description="Disordered" evidence="6">
    <location>
        <begin position="25"/>
        <end position="107"/>
    </location>
</feature>
<keyword evidence="2 5" id="KW-0371">Homeobox</keyword>
<sequence>MSFKQSDLPDAADLDSFFDLGPAPTLDMASFLNDAPNPDPAFDDFASWNPSDNDPGGGGALLDDTAHQTPISSREPSTGPSTPGLGQLPRGHSTKAPTSKPANRFSSESVRLLRQWLKDHESHPYATAHDLEILQGRTGLTKQQVNNWLSNARRRYKFHTPPVSSRLGRAQVTPDSTSAGQTPIDIPRRRPTPLPFESMNPLERWESSPPEHEPATVADISRIMAATPASTSTPSYLRGSDISSSDASSVSSFSRSSRGSGSSTHTGSLINSLGTLNASRKKRRKATRRHMTRRTNLLQPCHTYQCTFCIETFKHKYDWQRHEKSLHLSLEEWVCSPTGPTALNTELGLEVCVYCGAAEPSQSHLETHHHSVCQERTPEHRTFYRKDHLRQHLKLVHESNFMPWPMEQWKTQGREIKSRCGFCNQQLETWISRTDHLAEHFKSGYTMAEWKGDWGFDSEVLDIVDNAMPPYLIHYERMSPFPISSVRGSPDTPTSAYELIKLELEYFTHDCLGTRGMLPVDDELQYDGCSIIYGADMLSSNSASSAPSWLRDIFLCSEKAKEARLLPLPQIARSRLSQLKINGKDNIFDDCDLELELCRLVTMHSSIGVEMSDYQLQQEAANLVAYFEACSPRPSKHFADFITRLIWGSVEWLALFKERRRHLLTQDKGKGFEETASDELPGQHLMPQLLHSNPLLGQAGDGSLQSPAISPGPVGESAMVVRSHNSLMPTPAHEPSQLYQNGEVPFLLNDHNSYTRLAAGLARFVTTTMSPNNPNRHVPTDEELQYQARWMWYNEDDPWNQTPADNLAWLLEFKRGVGLSTDDST</sequence>
<dbReference type="InterPro" id="IPR009057">
    <property type="entry name" value="Homeodomain-like_sf"/>
</dbReference>
<dbReference type="EMBL" id="JAGPXD010000006">
    <property type="protein sequence ID" value="KAH7350167.1"/>
    <property type="molecule type" value="Genomic_DNA"/>
</dbReference>
<keyword evidence="4" id="KW-0479">Metal-binding</keyword>
<dbReference type="CDD" id="cd00086">
    <property type="entry name" value="homeodomain"/>
    <property type="match status" value="1"/>
</dbReference>
<evidence type="ECO:0000256" key="2">
    <source>
        <dbReference type="ARBA" id="ARBA00023155"/>
    </source>
</evidence>
<evidence type="ECO:0000256" key="1">
    <source>
        <dbReference type="ARBA" id="ARBA00023125"/>
    </source>
</evidence>
<keyword evidence="1 5" id="KW-0238">DNA-binding</keyword>
<feature type="compositionally biased region" description="Polar residues" evidence="6">
    <location>
        <begin position="269"/>
        <end position="278"/>
    </location>
</feature>
<keyword evidence="4" id="KW-0862">Zinc</keyword>
<dbReference type="OrthoDB" id="10056939at2759"/>
<feature type="compositionally biased region" description="Basic and acidic residues" evidence="6">
    <location>
        <begin position="203"/>
        <end position="214"/>
    </location>
</feature>
<dbReference type="AlphaFoldDB" id="A0A8K0TB69"/>